<proteinExistence type="predicted"/>
<organism evidence="1 2">
    <name type="scientific">Moniliophthora roreri (strain MCA 2997)</name>
    <name type="common">Cocoa frosty pod rot fungus</name>
    <name type="synonym">Crinipellis roreri</name>
    <dbReference type="NCBI Taxonomy" id="1381753"/>
    <lineage>
        <taxon>Eukaryota</taxon>
        <taxon>Fungi</taxon>
        <taxon>Dikarya</taxon>
        <taxon>Basidiomycota</taxon>
        <taxon>Agaricomycotina</taxon>
        <taxon>Agaricomycetes</taxon>
        <taxon>Agaricomycetidae</taxon>
        <taxon>Agaricales</taxon>
        <taxon>Marasmiineae</taxon>
        <taxon>Marasmiaceae</taxon>
        <taxon>Moniliophthora</taxon>
    </lineage>
</organism>
<protein>
    <submittedName>
        <fullName evidence="1">Uncharacterized protein</fullName>
    </submittedName>
</protein>
<dbReference type="HOGENOM" id="CLU_101491_1_0_1"/>
<dbReference type="EMBL" id="AWSO01000878">
    <property type="protein sequence ID" value="ESK86840.1"/>
    <property type="molecule type" value="Genomic_DNA"/>
</dbReference>
<name>V2X308_MONRO</name>
<gene>
    <name evidence="1" type="ORF">Moror_15094</name>
</gene>
<dbReference type="AlphaFoldDB" id="V2X308"/>
<dbReference type="OrthoDB" id="3269417at2759"/>
<evidence type="ECO:0000313" key="1">
    <source>
        <dbReference type="EMBL" id="ESK86840.1"/>
    </source>
</evidence>
<comment type="caution">
    <text evidence="1">The sequence shown here is derived from an EMBL/GenBank/DDBJ whole genome shotgun (WGS) entry which is preliminary data.</text>
</comment>
<dbReference type="KEGG" id="mrr:Moror_15094"/>
<dbReference type="Proteomes" id="UP000017559">
    <property type="component" value="Unassembled WGS sequence"/>
</dbReference>
<dbReference type="STRING" id="1381753.V2X308"/>
<accession>V2X308</accession>
<sequence>CTLPCYEGLFIPHHDNIIQDLLFTFATWHSYCAMRQHTDSHLATFKTVTKELGALMRKYVKEVCSQYETVELLRERQAQVEWSTKKNPEGEIMQGAIKKHFTMVNYKTHALGHYVCSIKYYGTTDLISSSLVS</sequence>
<keyword evidence="2" id="KW-1185">Reference proteome</keyword>
<feature type="non-terminal residue" evidence="1">
    <location>
        <position position="1"/>
    </location>
</feature>
<evidence type="ECO:0000313" key="2">
    <source>
        <dbReference type="Proteomes" id="UP000017559"/>
    </source>
</evidence>
<reference evidence="1 2" key="1">
    <citation type="journal article" date="2014" name="BMC Genomics">
        <title>Genome and secretome analysis of the hemibiotrophic fungal pathogen, Moniliophthora roreri, which causes frosty pod rot disease of cacao: mechanisms of the biotrophic and necrotrophic phases.</title>
        <authorList>
            <person name="Meinhardt L.W."/>
            <person name="Costa G.G.L."/>
            <person name="Thomazella D.P.T."/>
            <person name="Teixeira P.J.P.L."/>
            <person name="Carazzolle M.F."/>
            <person name="Schuster S.C."/>
            <person name="Carlson J.E."/>
            <person name="Guiltinan M.J."/>
            <person name="Mieczkowski P."/>
            <person name="Farmer A."/>
            <person name="Ramaraj T."/>
            <person name="Crozier J."/>
            <person name="Davis R.E."/>
            <person name="Shao J."/>
            <person name="Melnick R.L."/>
            <person name="Pereira G.A.G."/>
            <person name="Bailey B.A."/>
        </authorList>
    </citation>
    <scope>NUCLEOTIDE SEQUENCE [LARGE SCALE GENOMIC DNA]</scope>
    <source>
        <strain evidence="1 2">MCA 2997</strain>
    </source>
</reference>